<protein>
    <recommendedName>
        <fullName evidence="4">Methyltransferase domain-containing protein</fullName>
    </recommendedName>
</protein>
<sequence>MDSNLGPSEGGRQYLRRPSILPRIEDSLSEEEEGALKRDIIWGGRRRWNEDDALNTRIIDDGRPRLDQDAWNLTPSQSATTSYAPSMANSSNPLYPVKPFAPSVVNEDESDNKSGISKYTYYSDLDAEKFIRKIEGRAYNVLNDTYFLPTDEDEWTRLNKQHLAFMVALGELYPEPQVVRAVLAPAPTGERKRILDLGTGTGVWATTMAHNFPEVDVVGIDLAPVPLDLESVPSNCCFEIDDINLGLEHFRDSFDLIHARLIGSGLKDFQKTLQDVHACLRPGGLILWVDVDYDMYMGDEPTYAPFALEEDELRPTQNQRSWTQRVVYELRRGAVGTGRSDLFTMATRLDEGLWDDPMLDPDTCRTASLYLPLGPWVQGTTDGQTQRLKYVGSLMRQDTVSFQRASQAVMKKLGWNSQRVEKWCQLAENELMTMDTKLWARIRYAWGRRRGADGSAPSLPPSPKYSPELGSEAAHISPWPYYFIYTTREQALREMQRRNEGKDITPPPGPDIRNAGARAPEPEEK</sequence>
<accession>G4T717</accession>
<organism evidence="2 3">
    <name type="scientific">Serendipita indica (strain DSM 11827)</name>
    <name type="common">Root endophyte fungus</name>
    <name type="synonym">Piriformospora indica</name>
    <dbReference type="NCBI Taxonomy" id="1109443"/>
    <lineage>
        <taxon>Eukaryota</taxon>
        <taxon>Fungi</taxon>
        <taxon>Dikarya</taxon>
        <taxon>Basidiomycota</taxon>
        <taxon>Agaricomycotina</taxon>
        <taxon>Agaricomycetes</taxon>
        <taxon>Sebacinales</taxon>
        <taxon>Serendipitaceae</taxon>
        <taxon>Serendipita</taxon>
    </lineage>
</organism>
<dbReference type="PANTHER" id="PTHR43591:SF24">
    <property type="entry name" value="2-METHOXY-6-POLYPRENYL-1,4-BENZOQUINOL METHYLASE, MITOCHONDRIAL"/>
    <property type="match status" value="1"/>
</dbReference>
<dbReference type="eggNOG" id="ENOG502S6PS">
    <property type="taxonomic scope" value="Eukaryota"/>
</dbReference>
<proteinExistence type="predicted"/>
<comment type="caution">
    <text evidence="2">The sequence shown here is derived from an EMBL/GenBank/DDBJ whole genome shotgun (WGS) entry which is preliminary data.</text>
</comment>
<feature type="region of interest" description="Disordered" evidence="1">
    <location>
        <begin position="451"/>
        <end position="470"/>
    </location>
</feature>
<dbReference type="HOGENOM" id="CLU_010595_5_0_1"/>
<dbReference type="InterPro" id="IPR029063">
    <property type="entry name" value="SAM-dependent_MTases_sf"/>
</dbReference>
<evidence type="ECO:0008006" key="4">
    <source>
        <dbReference type="Google" id="ProtNLM"/>
    </source>
</evidence>
<evidence type="ECO:0000256" key="1">
    <source>
        <dbReference type="SAM" id="MobiDB-lite"/>
    </source>
</evidence>
<feature type="compositionally biased region" description="Basic and acidic residues" evidence="1">
    <location>
        <begin position="494"/>
        <end position="503"/>
    </location>
</feature>
<keyword evidence="3" id="KW-1185">Reference proteome</keyword>
<dbReference type="InParanoid" id="G4T717"/>
<feature type="region of interest" description="Disordered" evidence="1">
    <location>
        <begin position="1"/>
        <end position="26"/>
    </location>
</feature>
<evidence type="ECO:0000313" key="2">
    <source>
        <dbReference type="EMBL" id="CCA67101.1"/>
    </source>
</evidence>
<dbReference type="EMBL" id="CAFZ01000009">
    <property type="protein sequence ID" value="CCA67101.1"/>
    <property type="molecule type" value="Genomic_DNA"/>
</dbReference>
<feature type="region of interest" description="Disordered" evidence="1">
    <location>
        <begin position="494"/>
        <end position="525"/>
    </location>
</feature>
<dbReference type="SUPFAM" id="SSF53335">
    <property type="entry name" value="S-adenosyl-L-methionine-dependent methyltransferases"/>
    <property type="match status" value="1"/>
</dbReference>
<name>G4T717_SERID</name>
<dbReference type="Pfam" id="PF13489">
    <property type="entry name" value="Methyltransf_23"/>
    <property type="match status" value="1"/>
</dbReference>
<dbReference type="CDD" id="cd02440">
    <property type="entry name" value="AdoMet_MTases"/>
    <property type="match status" value="1"/>
</dbReference>
<dbReference type="Gene3D" id="3.40.50.150">
    <property type="entry name" value="Vaccinia Virus protein VP39"/>
    <property type="match status" value="1"/>
</dbReference>
<dbReference type="AlphaFoldDB" id="G4T717"/>
<gene>
    <name evidence="2" type="ORF">PIIN_00935</name>
</gene>
<dbReference type="GO" id="GO:0008168">
    <property type="term" value="F:methyltransferase activity"/>
    <property type="evidence" value="ECO:0007669"/>
    <property type="project" value="TreeGrafter"/>
</dbReference>
<dbReference type="OrthoDB" id="2013972at2759"/>
<reference evidence="2 3" key="1">
    <citation type="journal article" date="2011" name="PLoS Pathog.">
        <title>Endophytic Life Strategies Decoded by Genome and Transcriptome Analyses of the Mutualistic Root Symbiont Piriformospora indica.</title>
        <authorList>
            <person name="Zuccaro A."/>
            <person name="Lahrmann U."/>
            <person name="Guldener U."/>
            <person name="Langen G."/>
            <person name="Pfiffi S."/>
            <person name="Biedenkopf D."/>
            <person name="Wong P."/>
            <person name="Samans B."/>
            <person name="Grimm C."/>
            <person name="Basiewicz M."/>
            <person name="Murat C."/>
            <person name="Martin F."/>
            <person name="Kogel K.H."/>
        </authorList>
    </citation>
    <scope>NUCLEOTIDE SEQUENCE [LARGE SCALE GENOMIC DNA]</scope>
    <source>
        <strain evidence="2 3">DSM 11827</strain>
    </source>
</reference>
<dbReference type="PANTHER" id="PTHR43591">
    <property type="entry name" value="METHYLTRANSFERASE"/>
    <property type="match status" value="1"/>
</dbReference>
<evidence type="ECO:0000313" key="3">
    <source>
        <dbReference type="Proteomes" id="UP000007148"/>
    </source>
</evidence>
<dbReference type="Proteomes" id="UP000007148">
    <property type="component" value="Unassembled WGS sequence"/>
</dbReference>
<dbReference type="STRING" id="1109443.G4T717"/>